<dbReference type="PANTHER" id="PTHR46633:SF3">
    <property type="entry name" value="SERINE_THREONINE-PROTEIN KINASE WNK (WITH NO LYSINE)-LIKE PROTEIN"/>
    <property type="match status" value="1"/>
</dbReference>
<dbReference type="AlphaFoldDB" id="A0AAP0RKE6"/>
<proteinExistence type="predicted"/>
<accession>A0AAP0RKE6</accession>
<organism evidence="1 2">
    <name type="scientific">Liquidambar formosana</name>
    <name type="common">Formosan gum</name>
    <dbReference type="NCBI Taxonomy" id="63359"/>
    <lineage>
        <taxon>Eukaryota</taxon>
        <taxon>Viridiplantae</taxon>
        <taxon>Streptophyta</taxon>
        <taxon>Embryophyta</taxon>
        <taxon>Tracheophyta</taxon>
        <taxon>Spermatophyta</taxon>
        <taxon>Magnoliopsida</taxon>
        <taxon>eudicotyledons</taxon>
        <taxon>Gunneridae</taxon>
        <taxon>Pentapetalae</taxon>
        <taxon>Saxifragales</taxon>
        <taxon>Altingiaceae</taxon>
        <taxon>Liquidambar</taxon>
    </lineage>
</organism>
<protein>
    <recommendedName>
        <fullName evidence="3">Transcription factor MYC/MYB N-terminal domain-containing protein</fullName>
    </recommendedName>
</protein>
<sequence>MEEHFNPIPVAHLLQHSLRSLCIHENSPWVYAIFWRILPRNHPPPNWDLQGGYYDRSRGNRRNWYLVIEDLGFVVQLQRKFCYLQSIPGFLLPHPSSSAIPFMNHTCSDCSAPNTTWPFHMTGNPLTTIDIHDYFNQPAMFTLSMSSLEELLAKPPSVMPTPSPPLSIFCESPPKSLSSQNQLEMMGMEVAANKMDESS</sequence>
<comment type="caution">
    <text evidence="1">The sequence shown here is derived from an EMBL/GenBank/DDBJ whole genome shotgun (WGS) entry which is preliminary data.</text>
</comment>
<evidence type="ECO:0008006" key="3">
    <source>
        <dbReference type="Google" id="ProtNLM"/>
    </source>
</evidence>
<dbReference type="Proteomes" id="UP001415857">
    <property type="component" value="Unassembled WGS sequence"/>
</dbReference>
<reference evidence="1 2" key="1">
    <citation type="journal article" date="2024" name="Plant J.">
        <title>Genome sequences and population genomics reveal climatic adaptation and genomic divergence between two closely related sweetgum species.</title>
        <authorList>
            <person name="Xu W.Q."/>
            <person name="Ren C.Q."/>
            <person name="Zhang X.Y."/>
            <person name="Comes H.P."/>
            <person name="Liu X.H."/>
            <person name="Li Y.G."/>
            <person name="Kettle C.J."/>
            <person name="Jalonen R."/>
            <person name="Gaisberger H."/>
            <person name="Ma Y.Z."/>
            <person name="Qiu Y.X."/>
        </authorList>
    </citation>
    <scope>NUCLEOTIDE SEQUENCE [LARGE SCALE GENOMIC DNA]</scope>
    <source>
        <strain evidence="1">Hangzhou</strain>
    </source>
</reference>
<name>A0AAP0RKE6_LIQFO</name>
<evidence type="ECO:0000313" key="1">
    <source>
        <dbReference type="EMBL" id="KAK9278988.1"/>
    </source>
</evidence>
<dbReference type="EMBL" id="JBBPBK010000009">
    <property type="protein sequence ID" value="KAK9278988.1"/>
    <property type="molecule type" value="Genomic_DNA"/>
</dbReference>
<gene>
    <name evidence="1" type="ORF">L1049_028570</name>
</gene>
<evidence type="ECO:0000313" key="2">
    <source>
        <dbReference type="Proteomes" id="UP001415857"/>
    </source>
</evidence>
<keyword evidence="2" id="KW-1185">Reference proteome</keyword>
<dbReference type="PANTHER" id="PTHR46633">
    <property type="entry name" value="TRANSCRIPTION FACTOR MYC/MYB-RELATED"/>
    <property type="match status" value="1"/>
</dbReference>